<dbReference type="PANTHER" id="PTHR11254">
    <property type="entry name" value="HECT DOMAIN UBIQUITIN-PROTEIN LIGASE"/>
    <property type="match status" value="1"/>
</dbReference>
<dbReference type="InterPro" id="IPR050409">
    <property type="entry name" value="E3_ubiq-protein_ligase"/>
</dbReference>
<reference evidence="2 3" key="1">
    <citation type="submission" date="2023-10" db="EMBL/GenBank/DDBJ databases">
        <title>Genome-Wide Identification Analysis in wild type Solanum Pinnatisectum Reveals Some Genes Defensing Phytophthora Infestans.</title>
        <authorList>
            <person name="Sun C."/>
        </authorList>
    </citation>
    <scope>NUCLEOTIDE SEQUENCE [LARGE SCALE GENOMIC DNA]</scope>
    <source>
        <strain evidence="2">LQN</strain>
        <tissue evidence="2">Leaf</tissue>
    </source>
</reference>
<evidence type="ECO:0000313" key="3">
    <source>
        <dbReference type="Proteomes" id="UP001311915"/>
    </source>
</evidence>
<keyword evidence="1" id="KW-0808">Transferase</keyword>
<evidence type="ECO:0000256" key="1">
    <source>
        <dbReference type="ARBA" id="ARBA00022679"/>
    </source>
</evidence>
<organism evidence="2 3">
    <name type="scientific">Solanum pinnatisectum</name>
    <name type="common">tansyleaf nightshade</name>
    <dbReference type="NCBI Taxonomy" id="50273"/>
    <lineage>
        <taxon>Eukaryota</taxon>
        <taxon>Viridiplantae</taxon>
        <taxon>Streptophyta</taxon>
        <taxon>Embryophyta</taxon>
        <taxon>Tracheophyta</taxon>
        <taxon>Spermatophyta</taxon>
        <taxon>Magnoliopsida</taxon>
        <taxon>eudicotyledons</taxon>
        <taxon>Gunneridae</taxon>
        <taxon>Pentapetalae</taxon>
        <taxon>asterids</taxon>
        <taxon>lamiids</taxon>
        <taxon>Solanales</taxon>
        <taxon>Solanaceae</taxon>
        <taxon>Solanoideae</taxon>
        <taxon>Solaneae</taxon>
        <taxon>Solanum</taxon>
    </lineage>
</organism>
<gene>
    <name evidence="2" type="ORF">R3W88_024588</name>
</gene>
<comment type="caution">
    <text evidence="2">The sequence shown here is derived from an EMBL/GenBank/DDBJ whole genome shotgun (WGS) entry which is preliminary data.</text>
</comment>
<dbReference type="Proteomes" id="UP001311915">
    <property type="component" value="Unassembled WGS sequence"/>
</dbReference>
<dbReference type="GO" id="GO:0006511">
    <property type="term" value="P:ubiquitin-dependent protein catabolic process"/>
    <property type="evidence" value="ECO:0007669"/>
    <property type="project" value="TreeGrafter"/>
</dbReference>
<dbReference type="AlphaFoldDB" id="A0AAV9M3Y7"/>
<dbReference type="GO" id="GO:0000209">
    <property type="term" value="P:protein polyubiquitination"/>
    <property type="evidence" value="ECO:0007669"/>
    <property type="project" value="TreeGrafter"/>
</dbReference>
<name>A0AAV9M3Y7_9SOLN</name>
<dbReference type="GO" id="GO:0005737">
    <property type="term" value="C:cytoplasm"/>
    <property type="evidence" value="ECO:0007669"/>
    <property type="project" value="TreeGrafter"/>
</dbReference>
<accession>A0AAV9M3Y7</accession>
<dbReference type="EMBL" id="JAWPEI010000003">
    <property type="protein sequence ID" value="KAK4731600.1"/>
    <property type="molecule type" value="Genomic_DNA"/>
</dbReference>
<protein>
    <submittedName>
        <fullName evidence="2">Uncharacterized protein</fullName>
    </submittedName>
</protein>
<sequence length="388" mass="45052">MWKLMSDSNSLIHDLSNCNDNMDISANVSRITKMLTNFLAMTPKDGAIDRRNISIFIHSSVPAALGKLYISPSLTKKQVAHGYIYQFIDKCKTLFANLVIVYRQLVPILLEFYRIIRGVAGVGDALYIFCWTNLVAIMERYVYDVKCVKIVGCFPFVHQLTTWLLCALELSVQSTKFIQLSDNDVHMFIRFIHPVNFPSLIQGEAGNERFGIEGVHHVYYDLLEKLKLCLKELDCQIGLVKKERDEPIICYWSRYILILEELESILKLQIRVVLCYLIGRLSKRSIDYQWILEHKEVTYIKIRQCFALKMLPEGRHKNKELYDILICMSHLFEESIEYIRHKSPKSLQGQLFIQFENEEAKGLVLLNSFLHCRNKLPRSDLGSTCPID</sequence>
<evidence type="ECO:0000313" key="2">
    <source>
        <dbReference type="EMBL" id="KAK4731600.1"/>
    </source>
</evidence>
<dbReference type="PANTHER" id="PTHR11254:SF421">
    <property type="entry name" value="E3 UBIQUITIN-PROTEIN LIGASE UPL5-LIKE"/>
    <property type="match status" value="1"/>
</dbReference>
<dbReference type="GO" id="GO:0061630">
    <property type="term" value="F:ubiquitin protein ligase activity"/>
    <property type="evidence" value="ECO:0007669"/>
    <property type="project" value="TreeGrafter"/>
</dbReference>
<proteinExistence type="predicted"/>
<keyword evidence="3" id="KW-1185">Reference proteome</keyword>